<gene>
    <name evidence="2" type="ORF">AK812_SmicGene28885</name>
</gene>
<keyword evidence="3" id="KW-1185">Reference proteome</keyword>
<organism evidence="2 3">
    <name type="scientific">Symbiodinium microadriaticum</name>
    <name type="common">Dinoflagellate</name>
    <name type="synonym">Zooxanthella microadriatica</name>
    <dbReference type="NCBI Taxonomy" id="2951"/>
    <lineage>
        <taxon>Eukaryota</taxon>
        <taxon>Sar</taxon>
        <taxon>Alveolata</taxon>
        <taxon>Dinophyceae</taxon>
        <taxon>Suessiales</taxon>
        <taxon>Symbiodiniaceae</taxon>
        <taxon>Symbiodinium</taxon>
    </lineage>
</organism>
<dbReference type="Proteomes" id="UP000186817">
    <property type="component" value="Unassembled WGS sequence"/>
</dbReference>
<reference evidence="2 3" key="1">
    <citation type="submission" date="2016-02" db="EMBL/GenBank/DDBJ databases">
        <title>Genome analysis of coral dinoflagellate symbionts highlights evolutionary adaptations to a symbiotic lifestyle.</title>
        <authorList>
            <person name="Aranda M."/>
            <person name="Li Y."/>
            <person name="Liew Y.J."/>
            <person name="Baumgarten S."/>
            <person name="Simakov O."/>
            <person name="Wilson M."/>
            <person name="Piel J."/>
            <person name="Ashoor H."/>
            <person name="Bougouffa S."/>
            <person name="Bajic V.B."/>
            <person name="Ryu T."/>
            <person name="Ravasi T."/>
            <person name="Bayer T."/>
            <person name="Micklem G."/>
            <person name="Kim H."/>
            <person name="Bhak J."/>
            <person name="Lajeunesse T.C."/>
            <person name="Voolstra C.R."/>
        </authorList>
    </citation>
    <scope>NUCLEOTIDE SEQUENCE [LARGE SCALE GENOMIC DNA]</scope>
    <source>
        <strain evidence="2 3">CCMP2467</strain>
    </source>
</reference>
<evidence type="ECO:0000313" key="2">
    <source>
        <dbReference type="EMBL" id="OLP89623.1"/>
    </source>
</evidence>
<evidence type="ECO:0000313" key="3">
    <source>
        <dbReference type="Proteomes" id="UP000186817"/>
    </source>
</evidence>
<dbReference type="EMBL" id="LSRX01000751">
    <property type="protein sequence ID" value="OLP89623.1"/>
    <property type="molecule type" value="Genomic_DNA"/>
</dbReference>
<protein>
    <submittedName>
        <fullName evidence="2">Uncharacterized protein</fullName>
    </submittedName>
</protein>
<feature type="region of interest" description="Disordered" evidence="1">
    <location>
        <begin position="1"/>
        <end position="24"/>
    </location>
</feature>
<sequence length="534" mass="57450">MLGALLDQQQSRAGQHANRKLGEGVGRAGTLIQASSSGMARPATTVARTVTVFRQCFSLQPLDASCENAAACRYEGAERDEAMLLGRISSAAAVHRPLRKECAQHAATTTPPRTTHKHNHTAETIGAARRPCGNLSGRLEPNWLAAPLGGATSHLTRDEASQQERGLAYGGVCCPKVCRLVWLVRELFLALLQLGSIGGCGPPFGLERAWVQMVQEDLLTTAPQVTQPKPIIQSGGLGVGGLRCMRLCLYGGGVAASLRVPVDNGDTDDSAAPGVASQRIVGAEIECAVTALQKSLCRNGAVDQSNFVDFVVDCKYAAGRSSSMHPDSATEDPEAEEKQFLRGCRFRPPAAACWHHIRGNKVLVKETIWKTVAMANHRLDLGMSVEGGLAWYLYVATAGGKPDITIHKSQTDKAGKLKTGVAALAAMTALRSELEMRCAEPGRGVWQVILPPEGDESDEDDEEEEEAAEWAERDFLSALQRVAWLQGGGLSQFCFAEFQERVHRSPDLWKPRSACTPDLPCEATIPYTVANMDT</sequence>
<name>A0A1Q9D379_SYMMI</name>
<accession>A0A1Q9D379</accession>
<comment type="caution">
    <text evidence="2">The sequence shown here is derived from an EMBL/GenBank/DDBJ whole genome shotgun (WGS) entry which is preliminary data.</text>
</comment>
<dbReference type="OrthoDB" id="439088at2759"/>
<evidence type="ECO:0000256" key="1">
    <source>
        <dbReference type="SAM" id="MobiDB-lite"/>
    </source>
</evidence>
<dbReference type="AlphaFoldDB" id="A0A1Q9D379"/>
<proteinExistence type="predicted"/>